<keyword evidence="4" id="KW-1185">Reference proteome</keyword>
<keyword evidence="2" id="KW-0732">Signal</keyword>
<evidence type="ECO:0000256" key="1">
    <source>
        <dbReference type="SAM" id="MobiDB-lite"/>
    </source>
</evidence>
<accession>A0A9X4AQM9</accession>
<feature type="region of interest" description="Disordered" evidence="1">
    <location>
        <begin position="140"/>
        <end position="162"/>
    </location>
</feature>
<gene>
    <name evidence="3" type="ORF">KEG57_12165</name>
</gene>
<dbReference type="AlphaFoldDB" id="A0A9X4AQM9"/>
<feature type="signal peptide" evidence="2">
    <location>
        <begin position="1"/>
        <end position="24"/>
    </location>
</feature>
<dbReference type="RefSeq" id="WP_272419938.1">
    <property type="nucleotide sequence ID" value="NZ_JAGTJJ010000004.1"/>
</dbReference>
<proteinExistence type="predicted"/>
<evidence type="ECO:0000313" key="4">
    <source>
        <dbReference type="Proteomes" id="UP001151081"/>
    </source>
</evidence>
<name>A0A9X4AQM9_9BACT</name>
<dbReference type="Proteomes" id="UP001151081">
    <property type="component" value="Unassembled WGS sequence"/>
</dbReference>
<dbReference type="EMBL" id="JAGTJJ010000004">
    <property type="protein sequence ID" value="MDC3981259.1"/>
    <property type="molecule type" value="Genomic_DNA"/>
</dbReference>
<sequence>MGRASRWGILAATLALVGSSGCNAINSIGPNCDRSAETNTPVRYTEGTVKSGVYMSAPWDGELLWFPAGMRYELEHGLGEVPRFVNIWLSFDKCGTNESTVAQASGNQAELREVDEKKLVIVNGSCVDYWLLVVAGTGDGEPDAPEEPGAMPHGSCPVDAGM</sequence>
<evidence type="ECO:0008006" key="5">
    <source>
        <dbReference type="Google" id="ProtNLM"/>
    </source>
</evidence>
<reference evidence="3 4" key="1">
    <citation type="submission" date="2021-04" db="EMBL/GenBank/DDBJ databases">
        <title>Genome analysis of Polyangium sp.</title>
        <authorList>
            <person name="Li Y."/>
            <person name="Wang J."/>
        </authorList>
    </citation>
    <scope>NUCLEOTIDE SEQUENCE [LARGE SCALE GENOMIC DNA]</scope>
    <source>
        <strain evidence="3 4">SDU14</strain>
    </source>
</reference>
<dbReference type="PROSITE" id="PS51257">
    <property type="entry name" value="PROKAR_LIPOPROTEIN"/>
    <property type="match status" value="1"/>
</dbReference>
<feature type="chain" id="PRO_5040751847" description="Lipoprotein" evidence="2">
    <location>
        <begin position="25"/>
        <end position="162"/>
    </location>
</feature>
<organism evidence="3 4">
    <name type="scientific">Polyangium jinanense</name>
    <dbReference type="NCBI Taxonomy" id="2829994"/>
    <lineage>
        <taxon>Bacteria</taxon>
        <taxon>Pseudomonadati</taxon>
        <taxon>Myxococcota</taxon>
        <taxon>Polyangia</taxon>
        <taxon>Polyangiales</taxon>
        <taxon>Polyangiaceae</taxon>
        <taxon>Polyangium</taxon>
    </lineage>
</organism>
<protein>
    <recommendedName>
        <fullName evidence="5">Lipoprotein</fullName>
    </recommendedName>
</protein>
<comment type="caution">
    <text evidence="3">The sequence shown here is derived from an EMBL/GenBank/DDBJ whole genome shotgun (WGS) entry which is preliminary data.</text>
</comment>
<evidence type="ECO:0000256" key="2">
    <source>
        <dbReference type="SAM" id="SignalP"/>
    </source>
</evidence>
<evidence type="ECO:0000313" key="3">
    <source>
        <dbReference type="EMBL" id="MDC3981259.1"/>
    </source>
</evidence>